<proteinExistence type="predicted"/>
<evidence type="ECO:0000313" key="1">
    <source>
        <dbReference type="EMBL" id="PHT59172.1"/>
    </source>
</evidence>
<dbReference type="AlphaFoldDB" id="A0A2G2XNU7"/>
<dbReference type="EMBL" id="MLFT02000001">
    <property type="protein sequence ID" value="PHT59172.1"/>
    <property type="molecule type" value="Genomic_DNA"/>
</dbReference>
<sequence length="166" mass="18504">MEAGSIIRRFHKREMNEISAKELELEVIAFIHSKIDSIALVKLQLQAGLQELEFFKSFLKDVADYDHLDEDAEEYDVILVTTFVKTQLLENLDEKMSSLRDNESPSAFAQVASEGNSSLFNEELDGFGCEGQTIVAKLIMGPAELDIISVVGMPGLEKDNTCKESV</sequence>
<organism evidence="1 2">
    <name type="scientific">Capsicum baccatum</name>
    <name type="common">Peruvian pepper</name>
    <dbReference type="NCBI Taxonomy" id="33114"/>
    <lineage>
        <taxon>Eukaryota</taxon>
        <taxon>Viridiplantae</taxon>
        <taxon>Streptophyta</taxon>
        <taxon>Embryophyta</taxon>
        <taxon>Tracheophyta</taxon>
        <taxon>Spermatophyta</taxon>
        <taxon>Magnoliopsida</taxon>
        <taxon>eudicotyledons</taxon>
        <taxon>Gunneridae</taxon>
        <taxon>Pentapetalae</taxon>
        <taxon>asterids</taxon>
        <taxon>lamiids</taxon>
        <taxon>Solanales</taxon>
        <taxon>Solanaceae</taxon>
        <taxon>Solanoideae</taxon>
        <taxon>Capsiceae</taxon>
        <taxon>Capsicum</taxon>
    </lineage>
</organism>
<reference evidence="1 2" key="1">
    <citation type="journal article" date="2017" name="Genome Biol.">
        <title>New reference genome sequences of hot pepper reveal the massive evolution of plant disease-resistance genes by retroduplication.</title>
        <authorList>
            <person name="Kim S."/>
            <person name="Park J."/>
            <person name="Yeom S.I."/>
            <person name="Kim Y.M."/>
            <person name="Seo E."/>
            <person name="Kim K.T."/>
            <person name="Kim M.S."/>
            <person name="Lee J.M."/>
            <person name="Cheong K."/>
            <person name="Shin H.S."/>
            <person name="Kim S.B."/>
            <person name="Han K."/>
            <person name="Lee J."/>
            <person name="Park M."/>
            <person name="Lee H.A."/>
            <person name="Lee H.Y."/>
            <person name="Lee Y."/>
            <person name="Oh S."/>
            <person name="Lee J.H."/>
            <person name="Choi E."/>
            <person name="Choi E."/>
            <person name="Lee S.E."/>
            <person name="Jeon J."/>
            <person name="Kim H."/>
            <person name="Choi G."/>
            <person name="Song H."/>
            <person name="Lee J."/>
            <person name="Lee S.C."/>
            <person name="Kwon J.K."/>
            <person name="Lee H.Y."/>
            <person name="Koo N."/>
            <person name="Hong Y."/>
            <person name="Kim R.W."/>
            <person name="Kang W.H."/>
            <person name="Huh J.H."/>
            <person name="Kang B.C."/>
            <person name="Yang T.J."/>
            <person name="Lee Y.H."/>
            <person name="Bennetzen J.L."/>
            <person name="Choi D."/>
        </authorList>
    </citation>
    <scope>NUCLEOTIDE SEQUENCE [LARGE SCALE GENOMIC DNA]</scope>
    <source>
        <strain evidence="2">cv. PBC81</strain>
    </source>
</reference>
<keyword evidence="2" id="KW-1185">Reference proteome</keyword>
<name>A0A2G2XNU7_CAPBA</name>
<reference evidence="2" key="2">
    <citation type="journal article" date="2017" name="J. Anim. Genet.">
        <title>Multiple reference genome sequences of hot pepper reveal the massive evolution of plant disease resistance genes by retroduplication.</title>
        <authorList>
            <person name="Kim S."/>
            <person name="Park J."/>
            <person name="Yeom S.-I."/>
            <person name="Kim Y.-M."/>
            <person name="Seo E."/>
            <person name="Kim K.-T."/>
            <person name="Kim M.-S."/>
            <person name="Lee J.M."/>
            <person name="Cheong K."/>
            <person name="Shin H.-S."/>
            <person name="Kim S.-B."/>
            <person name="Han K."/>
            <person name="Lee J."/>
            <person name="Park M."/>
            <person name="Lee H.-A."/>
            <person name="Lee H.-Y."/>
            <person name="Lee Y."/>
            <person name="Oh S."/>
            <person name="Lee J.H."/>
            <person name="Choi E."/>
            <person name="Choi E."/>
            <person name="Lee S.E."/>
            <person name="Jeon J."/>
            <person name="Kim H."/>
            <person name="Choi G."/>
            <person name="Song H."/>
            <person name="Lee J."/>
            <person name="Lee S.-C."/>
            <person name="Kwon J.-K."/>
            <person name="Lee H.-Y."/>
            <person name="Koo N."/>
            <person name="Hong Y."/>
            <person name="Kim R.W."/>
            <person name="Kang W.-H."/>
            <person name="Huh J.H."/>
            <person name="Kang B.-C."/>
            <person name="Yang T.-J."/>
            <person name="Lee Y.-H."/>
            <person name="Bennetzen J.L."/>
            <person name="Choi D."/>
        </authorList>
    </citation>
    <scope>NUCLEOTIDE SEQUENCE [LARGE SCALE GENOMIC DNA]</scope>
    <source>
        <strain evidence="2">cv. PBC81</strain>
    </source>
</reference>
<gene>
    <name evidence="1" type="ORF">CQW23_01535</name>
</gene>
<dbReference type="Proteomes" id="UP000224567">
    <property type="component" value="Unassembled WGS sequence"/>
</dbReference>
<accession>A0A2G2XNU7</accession>
<evidence type="ECO:0000313" key="2">
    <source>
        <dbReference type="Proteomes" id="UP000224567"/>
    </source>
</evidence>
<comment type="caution">
    <text evidence="1">The sequence shown here is derived from an EMBL/GenBank/DDBJ whole genome shotgun (WGS) entry which is preliminary data.</text>
</comment>
<protein>
    <submittedName>
        <fullName evidence="1">Uncharacterized protein</fullName>
    </submittedName>
</protein>